<feature type="transmembrane region" description="Helical" evidence="8">
    <location>
        <begin position="112"/>
        <end position="133"/>
    </location>
</feature>
<dbReference type="InterPro" id="IPR003362">
    <property type="entry name" value="Bact_transf"/>
</dbReference>
<sequence>MSAFDVRDIMNAVGPSSAYAEAAMPAVQRPAARPRAMSPLVLCGTVRILEGAALLGFGVLLYAVMLHGRIASVATYAAAICLVPAVTIALAQAAGAYRLPALRQFVRTSIRLTAAWTTTFLVLAALLVLAKLADQTSRLWLATYYAGGLALLLGGRIAVSRYVETQARAGRFDRRAAIVGGGDAGEELIKALSAQPESGISIVGVFDDRNDDRSTDTVAGVPKLGNVDQLVNYARNHHLDLIVFTIPISAEGRILQMLAKLWVLPIDIRLSAHATKLRLRPRSYSYLGSVPVLDVFDKPIADWDVVVKAAFDRIVAFLALVALSPVMLAIALTVKLTSRGPILFKQKRLGFNNEVIEVYKFRSMYTDLCDVAGQRTVSRGDPRVTPFGRLIRKSSMDELPQLLNVLKGDLSLVGPRPHVLHAKTADTLYDQVVDGYFARHRVKPGMTGWAQINGWRGQTDTEEKLQRRVEHDLYYIENWSVLFDIQILAMTPFALLKAENAF</sequence>
<name>A0ABW2BJ09_9HYPH</name>
<keyword evidence="7" id="KW-0270">Exopolysaccharide synthesis</keyword>
<proteinExistence type="inferred from homology"/>
<dbReference type="RefSeq" id="WP_378969244.1">
    <property type="nucleotide sequence ID" value="NZ_JBHSWN010000001.1"/>
</dbReference>
<dbReference type="NCBIfam" id="TIGR03025">
    <property type="entry name" value="EPS_sugtrans"/>
    <property type="match status" value="1"/>
</dbReference>
<evidence type="ECO:0000256" key="8">
    <source>
        <dbReference type="SAM" id="Phobius"/>
    </source>
</evidence>
<dbReference type="InterPro" id="IPR017473">
    <property type="entry name" value="Undecaprenyl-P_gluc_Ptfrase"/>
</dbReference>
<feature type="transmembrane region" description="Helical" evidence="8">
    <location>
        <begin position="70"/>
        <end position="91"/>
    </location>
</feature>
<dbReference type="EMBL" id="JBHSWN010000001">
    <property type="protein sequence ID" value="MFC6789904.1"/>
    <property type="molecule type" value="Genomic_DNA"/>
</dbReference>
<dbReference type="PANTHER" id="PTHR30576:SF0">
    <property type="entry name" value="UNDECAPRENYL-PHOSPHATE N-ACETYLGALACTOSAMINYL 1-PHOSPHATE TRANSFERASE-RELATED"/>
    <property type="match status" value="1"/>
</dbReference>
<dbReference type="Pfam" id="PF02397">
    <property type="entry name" value="Bac_transf"/>
    <property type="match status" value="1"/>
</dbReference>
<gene>
    <name evidence="10" type="ORF">ACFQE0_09920</name>
</gene>
<evidence type="ECO:0000256" key="5">
    <source>
        <dbReference type="ARBA" id="ARBA00022989"/>
    </source>
</evidence>
<evidence type="ECO:0000256" key="6">
    <source>
        <dbReference type="ARBA" id="ARBA00023136"/>
    </source>
</evidence>
<dbReference type="Gene3D" id="3.40.50.720">
    <property type="entry name" value="NAD(P)-binding Rossmann-like Domain"/>
    <property type="match status" value="1"/>
</dbReference>
<keyword evidence="6 8" id="KW-0472">Membrane</keyword>
<feature type="transmembrane region" description="Helical" evidence="8">
    <location>
        <begin position="314"/>
        <end position="334"/>
    </location>
</feature>
<comment type="subcellular location">
    <subcellularLocation>
        <location evidence="1">Membrane</location>
        <topology evidence="1">Multi-pass membrane protein</topology>
    </subcellularLocation>
</comment>
<evidence type="ECO:0000259" key="9">
    <source>
        <dbReference type="Pfam" id="PF02397"/>
    </source>
</evidence>
<organism evidence="10 11">
    <name type="scientific">Methylobacterium komagatae</name>
    <dbReference type="NCBI Taxonomy" id="374425"/>
    <lineage>
        <taxon>Bacteria</taxon>
        <taxon>Pseudomonadati</taxon>
        <taxon>Pseudomonadota</taxon>
        <taxon>Alphaproteobacteria</taxon>
        <taxon>Hyphomicrobiales</taxon>
        <taxon>Methylobacteriaceae</taxon>
        <taxon>Methylobacterium</taxon>
    </lineage>
</organism>
<reference evidence="11" key="1">
    <citation type="journal article" date="2019" name="Int. J. Syst. Evol. Microbiol.">
        <title>The Global Catalogue of Microorganisms (GCM) 10K type strain sequencing project: providing services to taxonomists for standard genome sequencing and annotation.</title>
        <authorList>
            <consortium name="The Broad Institute Genomics Platform"/>
            <consortium name="The Broad Institute Genome Sequencing Center for Infectious Disease"/>
            <person name="Wu L."/>
            <person name="Ma J."/>
        </authorList>
    </citation>
    <scope>NUCLEOTIDE SEQUENCE [LARGE SCALE GENOMIC DNA]</scope>
    <source>
        <strain evidence="11">CCUG 48316</strain>
    </source>
</reference>
<evidence type="ECO:0000256" key="7">
    <source>
        <dbReference type="ARBA" id="ARBA00023169"/>
    </source>
</evidence>
<feature type="transmembrane region" description="Helical" evidence="8">
    <location>
        <begin position="139"/>
        <end position="159"/>
    </location>
</feature>
<dbReference type="NCBIfam" id="TIGR03023">
    <property type="entry name" value="WcaJ_sugtrans"/>
    <property type="match status" value="1"/>
</dbReference>
<dbReference type="Proteomes" id="UP001596292">
    <property type="component" value="Unassembled WGS sequence"/>
</dbReference>
<feature type="domain" description="Bacterial sugar transferase" evidence="9">
    <location>
        <begin position="308"/>
        <end position="496"/>
    </location>
</feature>
<dbReference type="EC" id="2.7.8.31" evidence="10"/>
<evidence type="ECO:0000313" key="10">
    <source>
        <dbReference type="EMBL" id="MFC6789904.1"/>
    </source>
</evidence>
<dbReference type="Pfam" id="PF13727">
    <property type="entry name" value="CoA_binding_3"/>
    <property type="match status" value="1"/>
</dbReference>
<evidence type="ECO:0000256" key="3">
    <source>
        <dbReference type="ARBA" id="ARBA00022679"/>
    </source>
</evidence>
<comment type="caution">
    <text evidence="10">The sequence shown here is derived from an EMBL/GenBank/DDBJ whole genome shotgun (WGS) entry which is preliminary data.</text>
</comment>
<dbReference type="GO" id="GO:0089702">
    <property type="term" value="F:undecaprenyl-phosphate glucose phosphotransferase activity"/>
    <property type="evidence" value="ECO:0007669"/>
    <property type="project" value="UniProtKB-EC"/>
</dbReference>
<keyword evidence="3 10" id="KW-0808">Transferase</keyword>
<keyword evidence="4 8" id="KW-0812">Transmembrane</keyword>
<protein>
    <submittedName>
        <fullName evidence="10">Undecaprenyl-phosphate glucose phosphotransferase</fullName>
        <ecNumber evidence="10">2.7.8.31</ecNumber>
    </submittedName>
</protein>
<keyword evidence="11" id="KW-1185">Reference proteome</keyword>
<dbReference type="SUPFAM" id="SSF51735">
    <property type="entry name" value="NAD(P)-binding Rossmann-fold domains"/>
    <property type="match status" value="1"/>
</dbReference>
<accession>A0ABW2BJ09</accession>
<dbReference type="InterPro" id="IPR036291">
    <property type="entry name" value="NAD(P)-bd_dom_sf"/>
</dbReference>
<feature type="transmembrane region" description="Helical" evidence="8">
    <location>
        <begin position="39"/>
        <end position="64"/>
    </location>
</feature>
<evidence type="ECO:0000256" key="2">
    <source>
        <dbReference type="ARBA" id="ARBA00006464"/>
    </source>
</evidence>
<comment type="similarity">
    <text evidence="2">Belongs to the bacterial sugar transferase family.</text>
</comment>
<evidence type="ECO:0000256" key="4">
    <source>
        <dbReference type="ARBA" id="ARBA00022692"/>
    </source>
</evidence>
<keyword evidence="5 8" id="KW-1133">Transmembrane helix</keyword>
<dbReference type="PANTHER" id="PTHR30576">
    <property type="entry name" value="COLANIC BIOSYNTHESIS UDP-GLUCOSE LIPID CARRIER TRANSFERASE"/>
    <property type="match status" value="1"/>
</dbReference>
<evidence type="ECO:0000313" key="11">
    <source>
        <dbReference type="Proteomes" id="UP001596292"/>
    </source>
</evidence>
<dbReference type="InterPro" id="IPR017475">
    <property type="entry name" value="EPS_sugar_tfrase"/>
</dbReference>
<evidence type="ECO:0000256" key="1">
    <source>
        <dbReference type="ARBA" id="ARBA00004141"/>
    </source>
</evidence>